<feature type="compositionally biased region" description="Basic and acidic residues" evidence="2">
    <location>
        <begin position="163"/>
        <end position="174"/>
    </location>
</feature>
<dbReference type="InterPro" id="IPR045351">
    <property type="entry name" value="DUF6531"/>
</dbReference>
<keyword evidence="3" id="KW-0812">Transmembrane</keyword>
<keyword evidence="7" id="KW-1185">Reference proteome</keyword>
<dbReference type="Proteomes" id="UP001501319">
    <property type="component" value="Unassembled WGS sequence"/>
</dbReference>
<keyword evidence="3" id="KW-0472">Membrane</keyword>
<dbReference type="Pfam" id="PF25023">
    <property type="entry name" value="TEN_YD-shell"/>
    <property type="match status" value="1"/>
</dbReference>
<dbReference type="InterPro" id="IPR056823">
    <property type="entry name" value="TEN-like_YD-shell"/>
</dbReference>
<evidence type="ECO:0000313" key="6">
    <source>
        <dbReference type="EMBL" id="GAA1662307.1"/>
    </source>
</evidence>
<dbReference type="EMBL" id="BAAANE010000018">
    <property type="protein sequence ID" value="GAA1662307.1"/>
    <property type="molecule type" value="Genomic_DNA"/>
</dbReference>
<feature type="transmembrane region" description="Helical" evidence="3">
    <location>
        <begin position="1671"/>
        <end position="1691"/>
    </location>
</feature>
<dbReference type="InterPro" id="IPR031325">
    <property type="entry name" value="RHS_repeat"/>
</dbReference>
<organism evidence="6 7">
    <name type="scientific">Kribbella alba</name>
    <dbReference type="NCBI Taxonomy" id="190197"/>
    <lineage>
        <taxon>Bacteria</taxon>
        <taxon>Bacillati</taxon>
        <taxon>Actinomycetota</taxon>
        <taxon>Actinomycetes</taxon>
        <taxon>Propionibacteriales</taxon>
        <taxon>Kribbellaceae</taxon>
        <taxon>Kribbella</taxon>
    </lineage>
</organism>
<dbReference type="PANTHER" id="PTHR32305">
    <property type="match status" value="1"/>
</dbReference>
<sequence length="1956" mass="210634">MAEWYYQLEADLKGTVQFRDRVYGANDEYTTPDACEMQRFRAAYRQQIGRDFREDQPGSVTTLDEACPLGEAGVGDTANEHDARPPAPVASDQDGDPGPDGDSPATLGAPDAVPGATLGHDDAGPGDADGRPPAQQLYDRDAPATVEDVADRLLDGGAPAGDVEQRLEEGRRGDPPPGEAHPFRSDDAPPDATAASDPVDLFAGEFTIRTVDLQLPGVGFDFRLVRCYASGRPAYGPFGFNWDHSYNVWLRELDSGAVAIWTGQLREDVYRPDPAGGFMPPATGVHTSLTAQRDAGVVVSYTLRFPGGFSWVFARPPGWVDGLRYPLSRVRDRHGNKHVCDYDRQGRLDRVVDTVGRVVTFHYGNCGLLEAVSDSTGREIRYLHAPDAELLVQVVGPEVAAGRPSVQYVYSDADHPALQHNIVAVVDGDGRLVVENVYGADPASDDFNRVVRQSVCEAEYRFAYKRLRYVSQAPESMNDAASRTELLEPDGTYRVYSFNVRGLLLDERTRLQADGSYRAWATSYRYSASGALQEVIRPNGLTTRLTYDDANPDPCARGSVLEARLVAPPTTLASTRHLWSATYEPHYQQVKTLTDEASATTTFHYDFEDAPGPGATGRLTRLTPPDATLPDGSVQTGEEHYVFDARGRLRERRSAEAHLFTYAYHAAGDGLGQLSENVAGAGADDETWTYNYDPTGRRSVTTDAFGAGWTTVRDALDRIVEETTPPVGGIASVTRFGYDLAGRLVERRRPRGGYIDAAVTGEELRDEIRLDAARHLRTTVEAANTSQPRTTVERLDHLGRTVEVVDAAGRRSTTRYDERGLPIEHATGDATGLTQRLRMSYDRNGNLRRLQRPGQPTTLLSYDPWDRIVRIETAAADTRVEVTYATADLVESVVVTGPPGPGQAPTVLSRTDFVYDERGRLRERRQGGSWQRFWYDRDNRLARISDQRGRSVQMVRDAVGRARRITDPLGNRVTSTVDAAGRVSTVVEEEVDPAGLQQAFTTTFGFDAAHRVTSIDDGDGHVVSTAYDARHLAVELTTSGGGRGELGHDAFGDLVRMAAGPAGQELVTNWTRDGAGRVASLTDPLGRRTEYRYGLDDRWATIVRPDGGRYERGFDDAGRVVRESTPGGVAVHLLHGDDGLVRRTTYTAPPGTLPLPDLVSRYDGLGRPVRLVQGTRRLEWAWDRQDRLVEERSEAGRTAWTYNDATGTADLTYPDGRVDRLELDTLDRPGRLLHRQAGAADLVRLAAGATLATYTWTGPERLALRALANGTETRFGYDAARRLSGIEHVDAAGATLASLRYVHDPQGRRRLVAAAPAPAVNRWHDFDAAARLVGTEDDFAAAAPPLAGGSQTQQDTLLAQLGHPAGAASRIFAYSRDDELLRTVTTDAGVARDDQYTVDDLSRFVSRSRTVGAASTVTPYAFDTDGRRTGDDRYRYEYDAAGRLAAVRDPAGVLLLELGYDPVGRLVERRAPGVSDRRTHWAGPRPVQEDAGGVAARQLATGVYADELVLSSDGTDAFAHLDARQSLLATSDGAGAVTERYSYTPFGEAAIFAADGVTPRAASAVGSGPRFGGYPALLPDLFDARARAYDGDTGAFLQRDPRGLGGSPNPYAFAGQDPVDHVDPTGEIVPLVIAVGVIIGALAGAGYSGYDAYHHPERYSGDFSWRSMFQVFGGAGIGGLSAVAGVAAGGVTTGVVGGGAAGTAGAAGAAGTTVSLTSLAQGFVVAGASSAAGGAVWSAGFHRMFPEIVDRPTLRGAAVDFAFGGVLSFAKPVLRAVIPQSLWRSATTGVDEVATATGLARQGPWRAFGETWEMLTNRRVQYNLLNLFSDNRTRDAVLSQYRGRPGWVTNIGNSIQHLWAMESSAGVPRGLRQAGLNLLEVPGALNGWMSNIPARNYGLRGAVASILAATGLGAYELTSLALGEETPHYILGDPTPTPTFAPDAGLANTDAGTGKP</sequence>
<dbReference type="RefSeq" id="WP_344116850.1">
    <property type="nucleotide sequence ID" value="NZ_BAAANE010000018.1"/>
</dbReference>
<evidence type="ECO:0000259" key="4">
    <source>
        <dbReference type="Pfam" id="PF20148"/>
    </source>
</evidence>
<dbReference type="PANTHER" id="PTHR32305:SF15">
    <property type="entry name" value="PROTEIN RHSA-RELATED"/>
    <property type="match status" value="1"/>
</dbReference>
<gene>
    <name evidence="6" type="ORF">GCM10009744_65140</name>
</gene>
<protein>
    <recommendedName>
        <fullName evidence="8">RHS repeat-associated core domain-containing protein</fullName>
    </recommendedName>
</protein>
<feature type="region of interest" description="Disordered" evidence="2">
    <location>
        <begin position="154"/>
        <end position="197"/>
    </location>
</feature>
<evidence type="ECO:0000313" key="7">
    <source>
        <dbReference type="Proteomes" id="UP001501319"/>
    </source>
</evidence>
<dbReference type="InterPro" id="IPR006530">
    <property type="entry name" value="YD"/>
</dbReference>
<dbReference type="Pfam" id="PF05593">
    <property type="entry name" value="RHS_repeat"/>
    <property type="match status" value="1"/>
</dbReference>
<accession>A0ABP4RUY1</accession>
<keyword evidence="3" id="KW-1133">Transmembrane helix</keyword>
<dbReference type="Gene3D" id="2.180.10.10">
    <property type="entry name" value="RHS repeat-associated core"/>
    <property type="match status" value="4"/>
</dbReference>
<evidence type="ECO:0000259" key="5">
    <source>
        <dbReference type="Pfam" id="PF25023"/>
    </source>
</evidence>
<name>A0ABP4RUY1_9ACTN</name>
<dbReference type="NCBIfam" id="TIGR01643">
    <property type="entry name" value="YD_repeat_2x"/>
    <property type="match status" value="5"/>
</dbReference>
<keyword evidence="1" id="KW-0677">Repeat</keyword>
<dbReference type="Pfam" id="PF20148">
    <property type="entry name" value="DUF6531"/>
    <property type="match status" value="1"/>
</dbReference>
<feature type="region of interest" description="Disordered" evidence="2">
    <location>
        <begin position="1936"/>
        <end position="1956"/>
    </location>
</feature>
<proteinExistence type="predicted"/>
<evidence type="ECO:0000256" key="1">
    <source>
        <dbReference type="ARBA" id="ARBA00022737"/>
    </source>
</evidence>
<dbReference type="InterPro" id="IPR050708">
    <property type="entry name" value="T6SS_VgrG/RHS"/>
</dbReference>
<feature type="domain" description="DUF6531" evidence="4">
    <location>
        <begin position="197"/>
        <end position="267"/>
    </location>
</feature>
<dbReference type="InterPro" id="IPR022385">
    <property type="entry name" value="Rhs_assc_core"/>
</dbReference>
<feature type="transmembrane region" description="Helical" evidence="3">
    <location>
        <begin position="1628"/>
        <end position="1650"/>
    </location>
</feature>
<dbReference type="NCBIfam" id="TIGR03696">
    <property type="entry name" value="Rhs_assc_core"/>
    <property type="match status" value="1"/>
</dbReference>
<feature type="region of interest" description="Disordered" evidence="2">
    <location>
        <begin position="51"/>
        <end position="140"/>
    </location>
</feature>
<evidence type="ECO:0000256" key="3">
    <source>
        <dbReference type="SAM" id="Phobius"/>
    </source>
</evidence>
<reference evidence="7" key="1">
    <citation type="journal article" date="2019" name="Int. J. Syst. Evol. Microbiol.">
        <title>The Global Catalogue of Microorganisms (GCM) 10K type strain sequencing project: providing services to taxonomists for standard genome sequencing and annotation.</title>
        <authorList>
            <consortium name="The Broad Institute Genomics Platform"/>
            <consortium name="The Broad Institute Genome Sequencing Center for Infectious Disease"/>
            <person name="Wu L."/>
            <person name="Ma J."/>
        </authorList>
    </citation>
    <scope>NUCLEOTIDE SEQUENCE [LARGE SCALE GENOMIC DNA]</scope>
    <source>
        <strain evidence="7">JCM 14306</strain>
    </source>
</reference>
<evidence type="ECO:0000256" key="2">
    <source>
        <dbReference type="SAM" id="MobiDB-lite"/>
    </source>
</evidence>
<evidence type="ECO:0008006" key="8">
    <source>
        <dbReference type="Google" id="ProtNLM"/>
    </source>
</evidence>
<comment type="caution">
    <text evidence="6">The sequence shown here is derived from an EMBL/GenBank/DDBJ whole genome shotgun (WGS) entry which is preliminary data.</text>
</comment>
<feature type="domain" description="Teneurin-like YD-shell" evidence="5">
    <location>
        <begin position="1003"/>
        <end position="1209"/>
    </location>
</feature>